<evidence type="ECO:0000313" key="2">
    <source>
        <dbReference type="Proteomes" id="UP000053947"/>
    </source>
</evidence>
<name>A0A0W0GHV6_9CHLR</name>
<reference evidence="1 2" key="1">
    <citation type="submission" date="2015-06" db="EMBL/GenBank/DDBJ databases">
        <title>Genome sequence of the organohalide-respiring Dehalogenimonas alkenigignens type strain (IP3-3T).</title>
        <authorList>
            <person name="Key T.A."/>
            <person name="Richmond D.P."/>
            <person name="Bowman K.S."/>
            <person name="Cho Y.-J."/>
            <person name="Chun J."/>
            <person name="da Costa M.S."/>
            <person name="Rainey F.A."/>
            <person name="Moe W.M."/>
        </authorList>
    </citation>
    <scope>NUCLEOTIDE SEQUENCE [LARGE SCALE GENOMIC DNA]</scope>
    <source>
        <strain evidence="1 2">IP3-3</strain>
    </source>
</reference>
<dbReference type="EMBL" id="LFDV01000002">
    <property type="protein sequence ID" value="KTB48130.1"/>
    <property type="molecule type" value="Genomic_DNA"/>
</dbReference>
<comment type="caution">
    <text evidence="1">The sequence shown here is derived from an EMBL/GenBank/DDBJ whole genome shotgun (WGS) entry which is preliminary data.</text>
</comment>
<keyword evidence="2" id="KW-1185">Reference proteome</keyword>
<protein>
    <submittedName>
        <fullName evidence="1">Uncharacterized protein</fullName>
    </submittedName>
</protein>
<organism evidence="1 2">
    <name type="scientific">Dehalogenimonas alkenigignens</name>
    <dbReference type="NCBI Taxonomy" id="1217799"/>
    <lineage>
        <taxon>Bacteria</taxon>
        <taxon>Bacillati</taxon>
        <taxon>Chloroflexota</taxon>
        <taxon>Dehalococcoidia</taxon>
        <taxon>Dehalococcoidales</taxon>
        <taxon>Dehalococcoidaceae</taxon>
        <taxon>Dehalogenimonas</taxon>
    </lineage>
</organism>
<proteinExistence type="predicted"/>
<accession>A0A0W0GHV6</accession>
<dbReference type="Proteomes" id="UP000053947">
    <property type="component" value="Unassembled WGS sequence"/>
</dbReference>
<dbReference type="AlphaFoldDB" id="A0A0W0GHV6"/>
<evidence type="ECO:0000313" key="1">
    <source>
        <dbReference type="EMBL" id="KTB48130.1"/>
    </source>
</evidence>
<sequence>MDLGNNLILKSDGLQFIIAKRSTLKSGKVVDDVIGYFNTLSGALKFMVDYEIKATEFSNIQAVSAQIDSLKHRVEGVAARISRAHDALQAPCGSAE</sequence>
<gene>
    <name evidence="1" type="ORF">DEALK_09750</name>
</gene>
<dbReference type="RefSeq" id="WP_058439164.1">
    <property type="nucleotide sequence ID" value="NZ_KQ758903.1"/>
</dbReference>